<dbReference type="InterPro" id="IPR011652">
    <property type="entry name" value="MORN_2"/>
</dbReference>
<gene>
    <name evidence="2" type="ORF">SAMN05660703_1309</name>
</gene>
<dbReference type="EMBL" id="FWXO01000001">
    <property type="protein sequence ID" value="SMC45269.1"/>
    <property type="molecule type" value="Genomic_DNA"/>
</dbReference>
<dbReference type="Proteomes" id="UP000192360">
    <property type="component" value="Unassembled WGS sequence"/>
</dbReference>
<evidence type="ECO:0000313" key="3">
    <source>
        <dbReference type="Proteomes" id="UP000192360"/>
    </source>
</evidence>
<evidence type="ECO:0000313" key="2">
    <source>
        <dbReference type="EMBL" id="SMC45269.1"/>
    </source>
</evidence>
<dbReference type="SUPFAM" id="SSF82185">
    <property type="entry name" value="Histone H3 K4-specific methyltransferase SET7/9 N-terminal domain"/>
    <property type="match status" value="1"/>
</dbReference>
<dbReference type="OrthoDB" id="1223552at2"/>
<dbReference type="AlphaFoldDB" id="A0A1W1ZA14"/>
<name>A0A1W1ZA14_9FLAO</name>
<sequence>MYLKAFFYVCAFLAFNLNVVAKTYSKNYYQSGVLKSEGWIENGKKNGYWKYYYTNGQISEKGHYSQDKKVAYWIYYNESGKLKQQGKYIAGEKYNWWSFYDSQGKIKHKCQLNDGIKNGYCLKYTNQKLSSAEKYKDGKKIKEWFSFSSFRSENNLTDLK</sequence>
<dbReference type="Gene3D" id="3.90.930.1">
    <property type="match status" value="1"/>
</dbReference>
<proteinExistence type="predicted"/>
<evidence type="ECO:0000256" key="1">
    <source>
        <dbReference type="SAM" id="SignalP"/>
    </source>
</evidence>
<feature type="signal peptide" evidence="1">
    <location>
        <begin position="1"/>
        <end position="21"/>
    </location>
</feature>
<dbReference type="Pfam" id="PF07661">
    <property type="entry name" value="MORN_2"/>
    <property type="match status" value="2"/>
</dbReference>
<keyword evidence="1" id="KW-0732">Signal</keyword>
<dbReference type="STRING" id="504486.SAMN05660703_1309"/>
<feature type="chain" id="PRO_5012574212" evidence="1">
    <location>
        <begin position="22"/>
        <end position="160"/>
    </location>
</feature>
<accession>A0A1W1ZA14</accession>
<keyword evidence="3" id="KW-1185">Reference proteome</keyword>
<organism evidence="2 3">
    <name type="scientific">Cellulophaga tyrosinoxydans</name>
    <dbReference type="NCBI Taxonomy" id="504486"/>
    <lineage>
        <taxon>Bacteria</taxon>
        <taxon>Pseudomonadati</taxon>
        <taxon>Bacteroidota</taxon>
        <taxon>Flavobacteriia</taxon>
        <taxon>Flavobacteriales</taxon>
        <taxon>Flavobacteriaceae</taxon>
        <taxon>Cellulophaga</taxon>
    </lineage>
</organism>
<dbReference type="RefSeq" id="WP_084060568.1">
    <property type="nucleotide sequence ID" value="NZ_FWXO01000001.1"/>
</dbReference>
<reference evidence="2 3" key="1">
    <citation type="submission" date="2017-04" db="EMBL/GenBank/DDBJ databases">
        <authorList>
            <person name="Afonso C.L."/>
            <person name="Miller P.J."/>
            <person name="Scott M.A."/>
            <person name="Spackman E."/>
            <person name="Goraichik I."/>
            <person name="Dimitrov K.M."/>
            <person name="Suarez D.L."/>
            <person name="Swayne D.E."/>
        </authorList>
    </citation>
    <scope>NUCLEOTIDE SEQUENCE [LARGE SCALE GENOMIC DNA]</scope>
    <source>
        <strain evidence="2 3">DSM 21164</strain>
    </source>
</reference>
<protein>
    <submittedName>
        <fullName evidence="2">MORN repeat variant</fullName>
    </submittedName>
</protein>